<accession>A0A511X6H1</accession>
<comment type="caution">
    <text evidence="2">The sequence shown here is derived from an EMBL/GenBank/DDBJ whole genome shotgun (WGS) entry which is preliminary data.</text>
</comment>
<keyword evidence="3" id="KW-1185">Reference proteome</keyword>
<gene>
    <name evidence="2" type="ORF">ANI02nite_04320</name>
</gene>
<dbReference type="EMBL" id="BJYF01000001">
    <property type="protein sequence ID" value="GEN58548.1"/>
    <property type="molecule type" value="Genomic_DNA"/>
</dbReference>
<reference evidence="2 3" key="1">
    <citation type="submission" date="2019-07" db="EMBL/GenBank/DDBJ databases">
        <title>Whole genome shotgun sequence of Acetobacter nitrogenifigens NBRC 105050.</title>
        <authorList>
            <person name="Hosoyama A."/>
            <person name="Uohara A."/>
            <person name="Ohji S."/>
            <person name="Ichikawa N."/>
        </authorList>
    </citation>
    <scope>NUCLEOTIDE SEQUENCE [LARGE SCALE GENOMIC DNA]</scope>
    <source>
        <strain evidence="2 3">NBRC 105050</strain>
    </source>
</reference>
<dbReference type="AlphaFoldDB" id="A0A511X6H1"/>
<evidence type="ECO:0000256" key="1">
    <source>
        <dbReference type="SAM" id="Phobius"/>
    </source>
</evidence>
<feature type="transmembrane region" description="Helical" evidence="1">
    <location>
        <begin position="46"/>
        <end position="68"/>
    </location>
</feature>
<keyword evidence="1" id="KW-1133">Transmembrane helix</keyword>
<name>A0A511X6H1_9PROT</name>
<dbReference type="STRING" id="1120919.GCA_000429165_00438"/>
<feature type="transmembrane region" description="Helical" evidence="1">
    <location>
        <begin position="12"/>
        <end position="40"/>
    </location>
</feature>
<keyword evidence="1" id="KW-0472">Membrane</keyword>
<keyword evidence="1" id="KW-0812">Transmembrane</keyword>
<organism evidence="2 3">
    <name type="scientific">Acetobacter nitrogenifigens DSM 23921 = NBRC 105050</name>
    <dbReference type="NCBI Taxonomy" id="1120919"/>
    <lineage>
        <taxon>Bacteria</taxon>
        <taxon>Pseudomonadati</taxon>
        <taxon>Pseudomonadota</taxon>
        <taxon>Alphaproteobacteria</taxon>
        <taxon>Acetobacterales</taxon>
        <taxon>Acetobacteraceae</taxon>
        <taxon>Acetobacter</taxon>
    </lineage>
</organism>
<evidence type="ECO:0000313" key="2">
    <source>
        <dbReference type="EMBL" id="GEN58548.1"/>
    </source>
</evidence>
<sequence length="102" mass="10502">MAAQRRPGLGRAFSWRLLLAAAPAYPAGLAIVTLVPAILATHDPDALFVAQAEAVAVVPLIVLIIFGARSLPRGFVAAAVMVLCALVLAIPYLAFGATNPAQ</sequence>
<proteinExistence type="predicted"/>
<dbReference type="RefSeq" id="WP_051291823.1">
    <property type="nucleotide sequence ID" value="NZ_AUBI01000001.1"/>
</dbReference>
<feature type="transmembrane region" description="Helical" evidence="1">
    <location>
        <begin position="75"/>
        <end position="95"/>
    </location>
</feature>
<evidence type="ECO:0000313" key="3">
    <source>
        <dbReference type="Proteomes" id="UP000321635"/>
    </source>
</evidence>
<protein>
    <submittedName>
        <fullName evidence="2">Uncharacterized protein</fullName>
    </submittedName>
</protein>
<dbReference type="Proteomes" id="UP000321635">
    <property type="component" value="Unassembled WGS sequence"/>
</dbReference>